<keyword evidence="3" id="KW-0687">Ribonucleoprotein</keyword>
<dbReference type="PANTHER" id="PTHR11700">
    <property type="entry name" value="30S RIBOSOMAL PROTEIN S10 FAMILY MEMBER"/>
    <property type="match status" value="1"/>
</dbReference>
<evidence type="ECO:0000256" key="2">
    <source>
        <dbReference type="ARBA" id="ARBA00022980"/>
    </source>
</evidence>
<keyword evidence="6" id="KW-1185">Reference proteome</keyword>
<evidence type="ECO:0000259" key="4">
    <source>
        <dbReference type="SMART" id="SM01403"/>
    </source>
</evidence>
<dbReference type="InterPro" id="IPR036838">
    <property type="entry name" value="Ribosomal_uS10_dom_sf"/>
</dbReference>
<dbReference type="GO" id="GO:0005840">
    <property type="term" value="C:ribosome"/>
    <property type="evidence" value="ECO:0007669"/>
    <property type="project" value="UniProtKB-KW"/>
</dbReference>
<dbReference type="InterPro" id="IPR001848">
    <property type="entry name" value="Ribosomal_uS10"/>
</dbReference>
<dbReference type="EMBL" id="OZ004256">
    <property type="protein sequence ID" value="CAK7903991.1"/>
    <property type="molecule type" value="Genomic_DNA"/>
</dbReference>
<feature type="domain" description="Small ribosomal subunit protein uS10" evidence="4">
    <location>
        <begin position="109"/>
        <end position="206"/>
    </location>
</feature>
<evidence type="ECO:0000313" key="6">
    <source>
        <dbReference type="Proteomes" id="UP001497600"/>
    </source>
</evidence>
<sequence length="260" mass="29716">MMFRGCSRIGVRGSSLMSFGARYNSSAATTPSTKSFLSPEQFMEKTKQQQLEEEQYKQELLSPNFEYSPQLVSKDQVDPISKRPVPINVELLQYKPIKLAKTHGHKVASITIHGYEREELDRAAEFAARAAFYLGIPCGSPTNLRVKEKLFTVIRSPFAQAKSKENFKKYTYGRKIVAYDATSEVVDVWLSFINKHKLEGLQYKSFMYSREPLDFAKQLEGLTAEDMQMPAAFEGVDDPVSQKVQELLKSDTFKKYFDEK</sequence>
<keyword evidence="2 5" id="KW-0689">Ribosomal protein</keyword>
<protein>
    <submittedName>
        <fullName evidence="5">37S ribosomal protein S10, mitochondrial</fullName>
    </submittedName>
</protein>
<proteinExistence type="inferred from homology"/>
<dbReference type="Proteomes" id="UP001497600">
    <property type="component" value="Chromosome D"/>
</dbReference>
<dbReference type="SMART" id="SM01403">
    <property type="entry name" value="Ribosomal_S10"/>
    <property type="match status" value="1"/>
</dbReference>
<comment type="similarity">
    <text evidence="1">Belongs to the universal ribosomal protein uS10 family.</text>
</comment>
<dbReference type="Gene3D" id="3.30.70.600">
    <property type="entry name" value="Ribosomal protein S10 domain"/>
    <property type="match status" value="1"/>
</dbReference>
<dbReference type="InterPro" id="IPR027486">
    <property type="entry name" value="Ribosomal_uS10_dom"/>
</dbReference>
<evidence type="ECO:0000256" key="1">
    <source>
        <dbReference type="ARBA" id="ARBA00007102"/>
    </source>
</evidence>
<reference evidence="5 6" key="1">
    <citation type="submission" date="2024-01" db="EMBL/GenBank/DDBJ databases">
        <authorList>
            <consortium name="Genoscope - CEA"/>
            <person name="William W."/>
        </authorList>
    </citation>
    <scope>NUCLEOTIDE SEQUENCE [LARGE SCALE GENOMIC DNA]</scope>
    <source>
        <strain evidence="5 6">29B2s-10</strain>
    </source>
</reference>
<dbReference type="SUPFAM" id="SSF54999">
    <property type="entry name" value="Ribosomal protein S10"/>
    <property type="match status" value="1"/>
</dbReference>
<accession>A0ABP0EC46</accession>
<name>A0ABP0EC46_9ASCO</name>
<evidence type="ECO:0000313" key="5">
    <source>
        <dbReference type="EMBL" id="CAK7903991.1"/>
    </source>
</evidence>
<dbReference type="Pfam" id="PF00338">
    <property type="entry name" value="Ribosomal_S10"/>
    <property type="match status" value="1"/>
</dbReference>
<evidence type="ECO:0000256" key="3">
    <source>
        <dbReference type="ARBA" id="ARBA00023274"/>
    </source>
</evidence>
<organism evidence="5 6">
    <name type="scientific">[Candida] anglica</name>
    <dbReference type="NCBI Taxonomy" id="148631"/>
    <lineage>
        <taxon>Eukaryota</taxon>
        <taxon>Fungi</taxon>
        <taxon>Dikarya</taxon>
        <taxon>Ascomycota</taxon>
        <taxon>Saccharomycotina</taxon>
        <taxon>Pichiomycetes</taxon>
        <taxon>Debaryomycetaceae</taxon>
        <taxon>Kurtzmaniella</taxon>
    </lineage>
</organism>
<gene>
    <name evidence="5" type="primary">RSM10</name>
    <name evidence="5" type="ORF">CAAN4_D07250</name>
</gene>